<evidence type="ECO:0000256" key="5">
    <source>
        <dbReference type="ARBA" id="ARBA00012609"/>
    </source>
</evidence>
<accession>A0A7W3FIQ0</accession>
<evidence type="ECO:0000256" key="4">
    <source>
        <dbReference type="ARBA" id="ARBA00011881"/>
    </source>
</evidence>
<keyword evidence="8 10" id="KW-0378">Hydrolase</keyword>
<evidence type="ECO:0000313" key="14">
    <source>
        <dbReference type="Proteomes" id="UP000547058"/>
    </source>
</evidence>
<dbReference type="PROSITE" id="PS00769">
    <property type="entry name" value="TRANSTHYRETIN_2"/>
    <property type="match status" value="1"/>
</dbReference>
<keyword evidence="11" id="KW-0732">Signal</keyword>
<dbReference type="Gene3D" id="2.60.40.180">
    <property type="entry name" value="Transthyretin/hydroxyisourate hydrolase domain"/>
    <property type="match status" value="1"/>
</dbReference>
<dbReference type="InterPro" id="IPR036817">
    <property type="entry name" value="Transthyretin/HIU_hydrolase_sf"/>
</dbReference>
<name>A0A7W3FIQ0_9GAMM</name>
<evidence type="ECO:0000256" key="8">
    <source>
        <dbReference type="ARBA" id="ARBA00022801"/>
    </source>
</evidence>
<dbReference type="PRINTS" id="PR00189">
    <property type="entry name" value="TRNSTHYRETIN"/>
</dbReference>
<dbReference type="EC" id="3.5.2.17" evidence="5 10"/>
<dbReference type="InterPro" id="IPR023416">
    <property type="entry name" value="Transthyretin/HIU_hydrolase_d"/>
</dbReference>
<dbReference type="RefSeq" id="WP_182337463.1">
    <property type="nucleotide sequence ID" value="NZ_JACGXS010000001.1"/>
</dbReference>
<feature type="signal peptide" evidence="11">
    <location>
        <begin position="1"/>
        <end position="23"/>
    </location>
</feature>
<dbReference type="PROSITE" id="PS00768">
    <property type="entry name" value="TRANSTHYRETIN_1"/>
    <property type="match status" value="1"/>
</dbReference>
<organism evidence="13 14">
    <name type="scientific">Stenotrophomonas tumulicola</name>
    <dbReference type="NCBI Taxonomy" id="1685415"/>
    <lineage>
        <taxon>Bacteria</taxon>
        <taxon>Pseudomonadati</taxon>
        <taxon>Pseudomonadota</taxon>
        <taxon>Gammaproteobacteria</taxon>
        <taxon>Lysobacterales</taxon>
        <taxon>Lysobacteraceae</taxon>
        <taxon>Stenotrophomonas</taxon>
    </lineage>
</organism>
<dbReference type="SUPFAM" id="SSF49472">
    <property type="entry name" value="Transthyretin (synonym: prealbumin)"/>
    <property type="match status" value="1"/>
</dbReference>
<sequence>MSRLSNAATTMLLGSVLALPALAAPNPISVHVLDQQTGLPAQGMQVELESVQGDGWARISQGRTNADGRIATLYPAGQALQPGRYRITFQTGDWYTARAASTFYPKVEVVIDADGSLPHYHVPLLLSPYGYSTYRGS</sequence>
<feature type="chain" id="PRO_5030812065" description="5-hydroxyisourate hydrolase" evidence="11">
    <location>
        <begin position="24"/>
        <end position="137"/>
    </location>
</feature>
<dbReference type="SMART" id="SM00095">
    <property type="entry name" value="TR_THY"/>
    <property type="match status" value="1"/>
</dbReference>
<reference evidence="13 14" key="1">
    <citation type="submission" date="2020-08" db="EMBL/GenBank/DDBJ databases">
        <title>Stenotrophomonas tumulicola JCM 30961.</title>
        <authorList>
            <person name="Deng Y."/>
        </authorList>
    </citation>
    <scope>NUCLEOTIDE SEQUENCE [LARGE SCALE GENOMIC DNA]</scope>
    <source>
        <strain evidence="13 14">JCM 30961</strain>
    </source>
</reference>
<dbReference type="PANTHER" id="PTHR10395:SF7">
    <property type="entry name" value="5-HYDROXYISOURATE HYDROLASE"/>
    <property type="match status" value="1"/>
</dbReference>
<keyword evidence="14" id="KW-1185">Reference proteome</keyword>
<dbReference type="InterPro" id="IPR014306">
    <property type="entry name" value="Hydroxyisourate_hydrolase"/>
</dbReference>
<evidence type="ECO:0000256" key="10">
    <source>
        <dbReference type="RuleBase" id="RU361270"/>
    </source>
</evidence>
<dbReference type="CDD" id="cd05822">
    <property type="entry name" value="TLP_HIUase"/>
    <property type="match status" value="1"/>
</dbReference>
<protein>
    <recommendedName>
        <fullName evidence="6 10">5-hydroxyisourate hydrolase</fullName>
        <shortName evidence="10">HIU hydrolase</shortName>
        <shortName evidence="10">HIUHase</shortName>
        <ecNumber evidence="5 10">3.5.2.17</ecNumber>
    </recommendedName>
</protein>
<comment type="function">
    <text evidence="2">Catalyzes the hydrolysis of 5-hydroxyisourate (HIU) to 2-oxo-4-hydroxy-4-carboxy-5-ureidoimidazoline (OHCU).</text>
</comment>
<evidence type="ECO:0000256" key="2">
    <source>
        <dbReference type="ARBA" id="ARBA00002704"/>
    </source>
</evidence>
<feature type="binding site" evidence="9">
    <location>
        <position position="134"/>
    </location>
    <ligand>
        <name>substrate</name>
    </ligand>
</feature>
<comment type="caution">
    <text evidence="13">The sequence shown here is derived from an EMBL/GenBank/DDBJ whole genome shotgun (WGS) entry which is preliminary data.</text>
</comment>
<dbReference type="GO" id="GO:0033971">
    <property type="term" value="F:hydroxyisourate hydrolase activity"/>
    <property type="evidence" value="ECO:0007669"/>
    <property type="project" value="UniProtKB-EC"/>
</dbReference>
<dbReference type="Pfam" id="PF00576">
    <property type="entry name" value="Transthyretin"/>
    <property type="match status" value="1"/>
</dbReference>
<evidence type="ECO:0000256" key="3">
    <source>
        <dbReference type="ARBA" id="ARBA00009850"/>
    </source>
</evidence>
<dbReference type="PANTHER" id="PTHR10395">
    <property type="entry name" value="URICASE AND TRANSTHYRETIN-RELATED"/>
    <property type="match status" value="1"/>
</dbReference>
<dbReference type="GO" id="GO:0006144">
    <property type="term" value="P:purine nucleobase metabolic process"/>
    <property type="evidence" value="ECO:0007669"/>
    <property type="project" value="UniProtKB-KW"/>
</dbReference>
<evidence type="ECO:0000313" key="13">
    <source>
        <dbReference type="EMBL" id="MBA8680283.1"/>
    </source>
</evidence>
<comment type="catalytic activity">
    <reaction evidence="1 10">
        <text>5-hydroxyisourate + H2O = 5-hydroxy-2-oxo-4-ureido-2,5-dihydro-1H-imidazole-5-carboxylate + H(+)</text>
        <dbReference type="Rhea" id="RHEA:23736"/>
        <dbReference type="ChEBI" id="CHEBI:15377"/>
        <dbReference type="ChEBI" id="CHEBI:15378"/>
        <dbReference type="ChEBI" id="CHEBI:18072"/>
        <dbReference type="ChEBI" id="CHEBI:58639"/>
        <dbReference type="EC" id="3.5.2.17"/>
    </reaction>
</comment>
<keyword evidence="7 10" id="KW-0659">Purine metabolism</keyword>
<dbReference type="InterPro" id="IPR023418">
    <property type="entry name" value="Thyroxine_BS"/>
</dbReference>
<feature type="binding site" evidence="9">
    <location>
        <position position="31"/>
    </location>
    <ligand>
        <name>substrate</name>
    </ligand>
</feature>
<evidence type="ECO:0000256" key="11">
    <source>
        <dbReference type="SAM" id="SignalP"/>
    </source>
</evidence>
<evidence type="ECO:0000256" key="7">
    <source>
        <dbReference type="ARBA" id="ARBA00022631"/>
    </source>
</evidence>
<feature type="domain" description="Transthyretin/hydroxyisourate hydrolase" evidence="12">
    <location>
        <begin position="23"/>
        <end position="136"/>
    </location>
</feature>
<feature type="binding site" evidence="9">
    <location>
        <position position="69"/>
    </location>
    <ligand>
        <name>substrate</name>
    </ligand>
</feature>
<dbReference type="InterPro" id="IPR023419">
    <property type="entry name" value="Transthyretin_CS"/>
</dbReference>
<comment type="similarity">
    <text evidence="3 10">Belongs to the transthyretin family. 5-hydroxyisourate hydrolase subfamily.</text>
</comment>
<dbReference type="EMBL" id="JACGXS010000001">
    <property type="protein sequence ID" value="MBA8680283.1"/>
    <property type="molecule type" value="Genomic_DNA"/>
</dbReference>
<comment type="subunit">
    <text evidence="4 10">Homotetramer.</text>
</comment>
<gene>
    <name evidence="13" type="primary">uraH</name>
    <name evidence="13" type="ORF">H4O11_00460</name>
</gene>
<evidence type="ECO:0000259" key="12">
    <source>
        <dbReference type="SMART" id="SM00095"/>
    </source>
</evidence>
<proteinExistence type="inferred from homology"/>
<dbReference type="AlphaFoldDB" id="A0A7W3FIQ0"/>
<evidence type="ECO:0000256" key="9">
    <source>
        <dbReference type="PIRSR" id="PIRSR600895-51"/>
    </source>
</evidence>
<dbReference type="InterPro" id="IPR000895">
    <property type="entry name" value="Transthyretin/HIU_hydrolase"/>
</dbReference>
<dbReference type="Proteomes" id="UP000547058">
    <property type="component" value="Unassembled WGS sequence"/>
</dbReference>
<evidence type="ECO:0000256" key="1">
    <source>
        <dbReference type="ARBA" id="ARBA00001043"/>
    </source>
</evidence>
<dbReference type="NCBIfam" id="TIGR02962">
    <property type="entry name" value="hdxy_isourate"/>
    <property type="match status" value="1"/>
</dbReference>
<evidence type="ECO:0000256" key="6">
    <source>
        <dbReference type="ARBA" id="ARBA00017539"/>
    </source>
</evidence>